<evidence type="ECO:0000313" key="5">
    <source>
        <dbReference type="EMBL" id="HIQ63138.1"/>
    </source>
</evidence>
<evidence type="ECO:0000256" key="2">
    <source>
        <dbReference type="ARBA" id="ARBA00048615"/>
    </source>
</evidence>
<dbReference type="Gene3D" id="3.40.50.720">
    <property type="entry name" value="NAD(P)-binding Rossmann-like Domain"/>
    <property type="match status" value="1"/>
</dbReference>
<dbReference type="PANTHER" id="PTHR43362:SF1">
    <property type="entry name" value="MANNITOL DEHYDROGENASE 2-RELATED"/>
    <property type="match status" value="1"/>
</dbReference>
<feature type="domain" description="Mannitol dehydrogenase C-terminal" evidence="4">
    <location>
        <begin position="291"/>
        <end position="471"/>
    </location>
</feature>
<accession>A0A9D1CJ87</accession>
<dbReference type="Gene3D" id="1.10.1040.10">
    <property type="entry name" value="N-(1-d-carboxylethyl)-l-norvaline Dehydrogenase, domain 2"/>
    <property type="match status" value="1"/>
</dbReference>
<organism evidence="5 6">
    <name type="scientific">Candidatus Avichristensenella intestinipullorum</name>
    <dbReference type="NCBI Taxonomy" id="2840693"/>
    <lineage>
        <taxon>Bacteria</taxon>
        <taxon>Bacillati</taxon>
        <taxon>Bacillota</taxon>
        <taxon>Clostridia</taxon>
        <taxon>Candidatus Avichristensenella</taxon>
    </lineage>
</organism>
<dbReference type="InterPro" id="IPR050988">
    <property type="entry name" value="Mannitol_DH/Oxidoreductase"/>
</dbReference>
<gene>
    <name evidence="5" type="ORF">IAA66_06070</name>
</gene>
<name>A0A9D1CJ87_9FIRM</name>
<dbReference type="InterPro" id="IPR000669">
    <property type="entry name" value="Mannitol_DH"/>
</dbReference>
<comment type="caution">
    <text evidence="5">The sequence shown here is derived from an EMBL/GenBank/DDBJ whole genome shotgun (WGS) entry which is preliminary data.</text>
</comment>
<dbReference type="AlphaFoldDB" id="A0A9D1CJ87"/>
<evidence type="ECO:0000259" key="4">
    <source>
        <dbReference type="Pfam" id="PF08125"/>
    </source>
</evidence>
<dbReference type="InterPro" id="IPR013131">
    <property type="entry name" value="Mannitol_DH_N"/>
</dbReference>
<evidence type="ECO:0000256" key="1">
    <source>
        <dbReference type="ARBA" id="ARBA00023002"/>
    </source>
</evidence>
<comment type="catalytic activity">
    <reaction evidence="2">
        <text>D-mannitol 1-phosphate + NAD(+) = beta-D-fructose 6-phosphate + NADH + H(+)</text>
        <dbReference type="Rhea" id="RHEA:19661"/>
        <dbReference type="ChEBI" id="CHEBI:15378"/>
        <dbReference type="ChEBI" id="CHEBI:57540"/>
        <dbReference type="ChEBI" id="CHEBI:57634"/>
        <dbReference type="ChEBI" id="CHEBI:57945"/>
        <dbReference type="ChEBI" id="CHEBI:61381"/>
        <dbReference type="EC" id="1.1.1.17"/>
    </reaction>
</comment>
<dbReference type="EMBL" id="DVFI01000092">
    <property type="protein sequence ID" value="HIQ63138.1"/>
    <property type="molecule type" value="Genomic_DNA"/>
</dbReference>
<evidence type="ECO:0000313" key="6">
    <source>
        <dbReference type="Proteomes" id="UP000886819"/>
    </source>
</evidence>
<dbReference type="SUPFAM" id="SSF48179">
    <property type="entry name" value="6-phosphogluconate dehydrogenase C-terminal domain-like"/>
    <property type="match status" value="1"/>
</dbReference>
<reference evidence="5" key="1">
    <citation type="submission" date="2020-10" db="EMBL/GenBank/DDBJ databases">
        <authorList>
            <person name="Gilroy R."/>
        </authorList>
    </citation>
    <scope>NUCLEOTIDE SEQUENCE</scope>
    <source>
        <strain evidence="5">ChiHile30-977</strain>
    </source>
</reference>
<dbReference type="Pfam" id="PF01232">
    <property type="entry name" value="Mannitol_dh"/>
    <property type="match status" value="1"/>
</dbReference>
<proteinExistence type="predicted"/>
<dbReference type="PANTHER" id="PTHR43362">
    <property type="entry name" value="MANNITOL DEHYDROGENASE DSF1-RELATED"/>
    <property type="match status" value="1"/>
</dbReference>
<dbReference type="SUPFAM" id="SSF51735">
    <property type="entry name" value="NAD(P)-binding Rossmann-fold domains"/>
    <property type="match status" value="1"/>
</dbReference>
<dbReference type="PRINTS" id="PR00084">
    <property type="entry name" value="MTLDHDRGNASE"/>
</dbReference>
<dbReference type="InterPro" id="IPR013328">
    <property type="entry name" value="6PGD_dom2"/>
</dbReference>
<dbReference type="InterPro" id="IPR008927">
    <property type="entry name" value="6-PGluconate_DH-like_C_sf"/>
</dbReference>
<dbReference type="InterPro" id="IPR013118">
    <property type="entry name" value="Mannitol_DH_C"/>
</dbReference>
<keyword evidence="1" id="KW-0560">Oxidoreductase</keyword>
<dbReference type="InterPro" id="IPR036291">
    <property type="entry name" value="NAD(P)-bd_dom_sf"/>
</dbReference>
<reference evidence="5" key="2">
    <citation type="journal article" date="2021" name="PeerJ">
        <title>Extensive microbial diversity within the chicken gut microbiome revealed by metagenomics and culture.</title>
        <authorList>
            <person name="Gilroy R."/>
            <person name="Ravi A."/>
            <person name="Getino M."/>
            <person name="Pursley I."/>
            <person name="Horton D.L."/>
            <person name="Alikhan N.F."/>
            <person name="Baker D."/>
            <person name="Gharbi K."/>
            <person name="Hall N."/>
            <person name="Watson M."/>
            <person name="Adriaenssens E.M."/>
            <person name="Foster-Nyarko E."/>
            <person name="Jarju S."/>
            <person name="Secka A."/>
            <person name="Antonio M."/>
            <person name="Oren A."/>
            <person name="Chaudhuri R.R."/>
            <person name="La Ragione R."/>
            <person name="Hildebrand F."/>
            <person name="Pallen M.J."/>
        </authorList>
    </citation>
    <scope>NUCLEOTIDE SEQUENCE</scope>
    <source>
        <strain evidence="5">ChiHile30-977</strain>
    </source>
</reference>
<dbReference type="GO" id="GO:0008926">
    <property type="term" value="F:mannitol-1-phosphate 5-dehydrogenase activity"/>
    <property type="evidence" value="ECO:0007669"/>
    <property type="project" value="UniProtKB-EC"/>
</dbReference>
<protein>
    <submittedName>
        <fullName evidence="5">Mannitol dehydrogenase family protein</fullName>
    </submittedName>
</protein>
<sequence>MKLTLPGLQSADWTRANIDLPAFDIQAMRRRTAEAPAWVHFGAGNIFRAFPCAALQRLLDRGAYDRGVIACETYDPEILRRAYAPFDNLSLLCVLRADGQIEKRVIASVAEAIAADGPGRARMADIFESPSLQMVSLTVTEKAYKPDNPMMAMLCGLLKRRFAACGAPVALVSMDNCAHNGEKLRAAMLPAAEAMAVGGEAEAFLAYIRRKVTFPNTMIDKITPHPDAKVAEMLASLGFEDTGILHTARGAATAAFVNAEQAEYLVVEDDFPNGRPPLEKAGVVFTDRETVDKVEKMKVGTCLNPLHTALAVLGCLLGYTKISDEMQDEDLRRFVYRLGYVESLPVVRDPGVVSPRAFLDEVLTRRLNNPFLPDTPQRIATDTSQKIPVRFGGTIAATRDPSTLHCVPFVMAAWLRYLTGVDDEGNALVPSPDPRMEEVRARMAAGLTDELLGDVTLFGADLVQAGLAGRVRRLFSEMMQGRGAVRAALRRLLAEEPEKAPEEGR</sequence>
<evidence type="ECO:0000259" key="3">
    <source>
        <dbReference type="Pfam" id="PF01232"/>
    </source>
</evidence>
<feature type="domain" description="Mannitol dehydrogenase N-terminal" evidence="3">
    <location>
        <begin position="39"/>
        <end position="280"/>
    </location>
</feature>
<dbReference type="Proteomes" id="UP000886819">
    <property type="component" value="Unassembled WGS sequence"/>
</dbReference>
<dbReference type="Pfam" id="PF08125">
    <property type="entry name" value="Mannitol_dh_C"/>
    <property type="match status" value="1"/>
</dbReference>